<protein>
    <submittedName>
        <fullName evidence="4">CNNM transmembrane domain-containing protein</fullName>
    </submittedName>
</protein>
<organism evidence="3 4">
    <name type="scientific">Heterorhabditis bacteriophora</name>
    <name type="common">Entomopathogenic nematode worm</name>
    <dbReference type="NCBI Taxonomy" id="37862"/>
    <lineage>
        <taxon>Eukaryota</taxon>
        <taxon>Metazoa</taxon>
        <taxon>Ecdysozoa</taxon>
        <taxon>Nematoda</taxon>
        <taxon>Chromadorea</taxon>
        <taxon>Rhabditida</taxon>
        <taxon>Rhabditina</taxon>
        <taxon>Rhabditomorpha</taxon>
        <taxon>Strongyloidea</taxon>
        <taxon>Heterorhabditidae</taxon>
        <taxon>Heterorhabditis</taxon>
    </lineage>
</organism>
<evidence type="ECO:0000313" key="3">
    <source>
        <dbReference type="Proteomes" id="UP000095283"/>
    </source>
</evidence>
<dbReference type="InterPro" id="IPR004151">
    <property type="entry name" value="7TM_GPCR_serpentine_rcpt_Sre"/>
</dbReference>
<keyword evidence="3" id="KW-1185">Reference proteome</keyword>
<feature type="transmembrane region" description="Helical" evidence="2">
    <location>
        <begin position="26"/>
        <end position="48"/>
    </location>
</feature>
<name>A0A1I7XK78_HETBA</name>
<dbReference type="AlphaFoldDB" id="A0A1I7XK78"/>
<proteinExistence type="inferred from homology"/>
<dbReference type="WBParaSite" id="Hba_17914">
    <property type="protein sequence ID" value="Hba_17914"/>
    <property type="gene ID" value="Hba_17914"/>
</dbReference>
<evidence type="ECO:0000256" key="2">
    <source>
        <dbReference type="SAM" id="Phobius"/>
    </source>
</evidence>
<dbReference type="GO" id="GO:0016020">
    <property type="term" value="C:membrane"/>
    <property type="evidence" value="ECO:0007669"/>
    <property type="project" value="InterPro"/>
</dbReference>
<evidence type="ECO:0000313" key="4">
    <source>
        <dbReference type="WBParaSite" id="Hba_17914"/>
    </source>
</evidence>
<dbReference type="Proteomes" id="UP000095283">
    <property type="component" value="Unplaced"/>
</dbReference>
<dbReference type="Pfam" id="PF03125">
    <property type="entry name" value="Sre"/>
    <property type="match status" value="1"/>
</dbReference>
<dbReference type="GO" id="GO:0007606">
    <property type="term" value="P:sensory perception of chemical stimulus"/>
    <property type="evidence" value="ECO:0007669"/>
    <property type="project" value="InterPro"/>
</dbReference>
<comment type="similarity">
    <text evidence="1">Belongs to the nematode receptor-like protein sre family.</text>
</comment>
<accession>A0A1I7XK78</accession>
<keyword evidence="2" id="KW-0472">Membrane</keyword>
<keyword evidence="2" id="KW-0812">Transmembrane</keyword>
<keyword evidence="2" id="KW-1133">Transmembrane helix</keyword>
<feature type="transmembrane region" description="Helical" evidence="2">
    <location>
        <begin position="54"/>
        <end position="77"/>
    </location>
</feature>
<sequence>MDYTSIVLDGLKSSLPSYNVDLIRTLFYAVALCLIADIVALTIAVRLIPDSGYQPFLVVILEVMLMSGPTVTVITLVPKKLAWNEIFMWFMRRPNINMRSSKPADISTRIAKETEHYFNQLTTSWK</sequence>
<reference evidence="4" key="1">
    <citation type="submission" date="2016-11" db="UniProtKB">
        <authorList>
            <consortium name="WormBaseParasite"/>
        </authorList>
    </citation>
    <scope>IDENTIFICATION</scope>
</reference>
<evidence type="ECO:0000256" key="1">
    <source>
        <dbReference type="ARBA" id="ARBA00006803"/>
    </source>
</evidence>